<dbReference type="RefSeq" id="WP_119048432.1">
    <property type="nucleotide sequence ID" value="NZ_CP032157.1"/>
</dbReference>
<feature type="domain" description="AB hydrolase-1" evidence="3">
    <location>
        <begin position="110"/>
        <end position="448"/>
    </location>
</feature>
<dbReference type="KEGG" id="pseg:D3H65_00770"/>
<reference evidence="4 5" key="1">
    <citation type="submission" date="2018-09" db="EMBL/GenBank/DDBJ databases">
        <title>Genome sequencing of strain 6GH32-13.</title>
        <authorList>
            <person name="Weon H.-Y."/>
            <person name="Heo J."/>
            <person name="Kwon S.-W."/>
        </authorList>
    </citation>
    <scope>NUCLEOTIDE SEQUENCE [LARGE SCALE GENOMIC DNA]</scope>
    <source>
        <strain evidence="4 5">5GH32-13</strain>
    </source>
</reference>
<dbReference type="Pfam" id="PF00561">
    <property type="entry name" value="Abhydrolase_1"/>
    <property type="match status" value="1"/>
</dbReference>
<dbReference type="Gene3D" id="3.40.50.1820">
    <property type="entry name" value="alpha/beta hydrolase"/>
    <property type="match status" value="1"/>
</dbReference>
<dbReference type="PANTHER" id="PTHR43722:SF1">
    <property type="entry name" value="PROLINE IMINOPEPTIDASE"/>
    <property type="match status" value="1"/>
</dbReference>
<accession>A0A3B7ME47</accession>
<dbReference type="EMBL" id="CP032157">
    <property type="protein sequence ID" value="AXY72594.1"/>
    <property type="molecule type" value="Genomic_DNA"/>
</dbReference>
<feature type="signal peptide" evidence="2">
    <location>
        <begin position="1"/>
        <end position="20"/>
    </location>
</feature>
<dbReference type="GO" id="GO:0006508">
    <property type="term" value="P:proteolysis"/>
    <property type="evidence" value="ECO:0007669"/>
    <property type="project" value="InterPro"/>
</dbReference>
<dbReference type="PANTHER" id="PTHR43722">
    <property type="entry name" value="PROLINE IMINOPEPTIDASE"/>
    <property type="match status" value="1"/>
</dbReference>
<organism evidence="4 5">
    <name type="scientific">Paraflavitalea soli</name>
    <dbReference type="NCBI Taxonomy" id="2315862"/>
    <lineage>
        <taxon>Bacteria</taxon>
        <taxon>Pseudomonadati</taxon>
        <taxon>Bacteroidota</taxon>
        <taxon>Chitinophagia</taxon>
        <taxon>Chitinophagales</taxon>
        <taxon>Chitinophagaceae</taxon>
        <taxon>Paraflavitalea</taxon>
    </lineage>
</organism>
<keyword evidence="5" id="KW-1185">Reference proteome</keyword>
<sequence length="480" mass="53656">MKSAFLIVCMLCMSSARIFSQGYTPKIETGACQIKIANGLIARCGYLVVPENRQKPQGRTIKIPFVYVRQPGMDSIRNVILNTTGGPGYSTIANFDSLRYNSDFFQFGGFIAFDQRGTKRSHPCLDCPEVGESAKHAYRENLSKDSLELIAVKQCRQRLAAQGIDLSAYNTIESAADINDLRRALQLDSLTLLGISYSGGLMLTVARNHPEAVKALILNSPLPGYVNYEEHALFNFNEALNQVFDNCEADSTHDARYAGLRERFHQYFTSLAGKKFSLRYAEPGKRDSFTIRYTKDELTDAVIDRLNTGQLKTVPFVMTNIINGNHAQYVREQVDGVFRGNQALSAGMRYSIYCSEQIAYADKALIKQQDEVLPWLAGHPFNNVDHAICTCWQVKPEPAIVKTPVYSNVPALIAGGDADPWCRPFYNRLIKRTMPHAQLITVHNNGHGARLGMKGVDFAKMFLTNPYKKLVSPLKEVTVE</sequence>
<dbReference type="InterPro" id="IPR005944">
    <property type="entry name" value="Pro_iminopeptidase"/>
</dbReference>
<dbReference type="OrthoDB" id="613638at2"/>
<proteinExistence type="predicted"/>
<dbReference type="InterPro" id="IPR000073">
    <property type="entry name" value="AB_hydrolase_1"/>
</dbReference>
<name>A0A3B7ME47_9BACT</name>
<gene>
    <name evidence="4" type="ORF">D3H65_00770</name>
</gene>
<keyword evidence="4" id="KW-0378">Hydrolase</keyword>
<evidence type="ECO:0000313" key="5">
    <source>
        <dbReference type="Proteomes" id="UP000263900"/>
    </source>
</evidence>
<evidence type="ECO:0000259" key="3">
    <source>
        <dbReference type="Pfam" id="PF00561"/>
    </source>
</evidence>
<evidence type="ECO:0000313" key="4">
    <source>
        <dbReference type="EMBL" id="AXY72594.1"/>
    </source>
</evidence>
<dbReference type="GO" id="GO:0004177">
    <property type="term" value="F:aminopeptidase activity"/>
    <property type="evidence" value="ECO:0007669"/>
    <property type="project" value="UniProtKB-EC"/>
</dbReference>
<feature type="chain" id="PRO_5017577044" description="Proline iminopeptidase" evidence="2">
    <location>
        <begin position="21"/>
        <end position="480"/>
    </location>
</feature>
<dbReference type="AlphaFoldDB" id="A0A3B7ME47"/>
<dbReference type="SUPFAM" id="SSF53474">
    <property type="entry name" value="alpha/beta-Hydrolases"/>
    <property type="match status" value="1"/>
</dbReference>
<dbReference type="InterPro" id="IPR029058">
    <property type="entry name" value="AB_hydrolase_fold"/>
</dbReference>
<dbReference type="GO" id="GO:0005737">
    <property type="term" value="C:cytoplasm"/>
    <property type="evidence" value="ECO:0007669"/>
    <property type="project" value="InterPro"/>
</dbReference>
<keyword evidence="2" id="KW-0732">Signal</keyword>
<evidence type="ECO:0000256" key="2">
    <source>
        <dbReference type="SAM" id="SignalP"/>
    </source>
</evidence>
<dbReference type="Proteomes" id="UP000263900">
    <property type="component" value="Chromosome"/>
</dbReference>
<evidence type="ECO:0000256" key="1">
    <source>
        <dbReference type="ARBA" id="ARBA00021843"/>
    </source>
</evidence>
<protein>
    <recommendedName>
        <fullName evidence="1">Proline iminopeptidase</fullName>
    </recommendedName>
</protein>